<accession>A0A9Q9F8H3</accession>
<dbReference type="Proteomes" id="UP001217963">
    <property type="component" value="Chromosome VI"/>
</dbReference>
<dbReference type="AlphaFoldDB" id="A0A9Q9F8H3"/>
<sequence length="75" mass="8554">MKNSTGSPEVLGILQRNLERKIFALRIDKVRSKGLPVARHLPEKLSGYMATMEISRPRISMKNRNLWVSSTSRMA</sequence>
<dbReference type="OrthoDB" id="10573381at2759"/>
<dbReference type="Proteomes" id="UP001059546">
    <property type="component" value="Chromosome VI"/>
</dbReference>
<evidence type="ECO:0000313" key="1">
    <source>
        <dbReference type="EMBL" id="UTX43433.1"/>
    </source>
</evidence>
<evidence type="ECO:0000313" key="2">
    <source>
        <dbReference type="EMBL" id="WEL38898.1"/>
    </source>
</evidence>
<proteinExistence type="predicted"/>
<dbReference type="EMBL" id="CP075152">
    <property type="protein sequence ID" value="UTX43433.1"/>
    <property type="molecule type" value="Genomic_DNA"/>
</dbReference>
<gene>
    <name evidence="1" type="ORF">GPU96_06g11850</name>
    <name evidence="2" type="ORF">PFJ87_06g01670</name>
</gene>
<evidence type="ECO:0000313" key="4">
    <source>
        <dbReference type="Proteomes" id="UP001217963"/>
    </source>
</evidence>
<name>A0A9Q9F8H3_ENCHE</name>
<keyword evidence="4" id="KW-1185">Reference proteome</keyword>
<reference evidence="2 4" key="2">
    <citation type="submission" date="2023-02" db="EMBL/GenBank/DDBJ databases">
        <title>Encephalitozoon hellem ATCC 50451 complete genome.</title>
        <authorList>
            <person name="Mascarenhas dos Santos A.C."/>
            <person name="Julian A.T."/>
            <person name="Pombert J.-F."/>
        </authorList>
    </citation>
    <scope>NUCLEOTIDE SEQUENCE [LARGE SCALE GENOMIC DNA]</scope>
    <source>
        <strain evidence="2 4">ATCC 50451</strain>
    </source>
</reference>
<protein>
    <submittedName>
        <fullName evidence="1">Uncharacterized protein</fullName>
    </submittedName>
</protein>
<reference evidence="1" key="1">
    <citation type="submission" date="2022-08" db="EMBL/GenBank/DDBJ databases">
        <title>Encephalitozoon hellem ATCC 50604 Complete Genome.</title>
        <authorList>
            <person name="Mascarenhas dos Santos A.C."/>
            <person name="Julian A.T."/>
            <person name="Pombert J.-F."/>
        </authorList>
    </citation>
    <scope>NUCLEOTIDE SEQUENCE</scope>
    <source>
        <strain evidence="1">ATCC 50604</strain>
    </source>
</reference>
<organism evidence="1 3">
    <name type="scientific">Encephalitozoon hellem</name>
    <name type="common">Microsporidian parasite</name>
    <dbReference type="NCBI Taxonomy" id="27973"/>
    <lineage>
        <taxon>Eukaryota</taxon>
        <taxon>Fungi</taxon>
        <taxon>Fungi incertae sedis</taxon>
        <taxon>Microsporidia</taxon>
        <taxon>Unikaryonidae</taxon>
        <taxon>Encephalitozoon</taxon>
    </lineage>
</organism>
<evidence type="ECO:0000313" key="3">
    <source>
        <dbReference type="Proteomes" id="UP001059546"/>
    </source>
</evidence>
<dbReference type="EMBL" id="CP119067">
    <property type="protein sequence ID" value="WEL38898.1"/>
    <property type="molecule type" value="Genomic_DNA"/>
</dbReference>